<dbReference type="KEGG" id="cthr:CTHT_0045010"/>
<dbReference type="InterPro" id="IPR002035">
    <property type="entry name" value="VWF_A"/>
</dbReference>
<dbReference type="Proteomes" id="UP000008066">
    <property type="component" value="Unassembled WGS sequence"/>
</dbReference>
<dbReference type="InterPro" id="IPR032838">
    <property type="entry name" value="Vwaint_dom"/>
</dbReference>
<feature type="domain" description="VWFA" evidence="2">
    <location>
        <begin position="62"/>
        <end position="256"/>
    </location>
</feature>
<protein>
    <recommendedName>
        <fullName evidence="2">VWFA domain-containing protein</fullName>
    </recommendedName>
</protein>
<dbReference type="GeneID" id="18258539"/>
<dbReference type="OMA" id="QVCNSFK"/>
<dbReference type="AlphaFoldDB" id="G0S993"/>
<organism evidence="4">
    <name type="scientific">Chaetomium thermophilum (strain DSM 1495 / CBS 144.50 / IMI 039719)</name>
    <name type="common">Thermochaetoides thermophila</name>
    <dbReference type="NCBI Taxonomy" id="759272"/>
    <lineage>
        <taxon>Eukaryota</taxon>
        <taxon>Fungi</taxon>
        <taxon>Dikarya</taxon>
        <taxon>Ascomycota</taxon>
        <taxon>Pezizomycotina</taxon>
        <taxon>Sordariomycetes</taxon>
        <taxon>Sordariomycetidae</taxon>
        <taxon>Sordariales</taxon>
        <taxon>Chaetomiaceae</taxon>
        <taxon>Thermochaetoides</taxon>
    </lineage>
</organism>
<gene>
    <name evidence="3" type="ORF">CTHT_0045010</name>
</gene>
<sequence length="814" mass="88597">MVLGFGSKKPKNLPPETLPERPKENISVQIHPLPTEDGLIVKIQPPKEPAAGSTPSAATPCDLVLCIDVSGSMYDEAPAPATQTGIVEDLGLSILDLVKHASRTIIETLDGKDRLGIVTFASQSKVLQPLTHMTPENKSATLKKIKEMVPLDMTNLWHGLRDSLNLFRDEEGKPKHSGRLPVVLVLTDGQPNHMCPPQGYIPKLQSMGALPATIHTFGFGYYLRSGLLKSLAEFGGGNYSFIPDAGMIGTAFIHAVANLQSTVANNAKLHITYPTYLQLEETTGEAVDKQPPVTLGGDVPDCLSQLTISLGNIQYGQSKDIYLRYGGEAQGAALLHKHAEATGQAPIVTVELQWQQFTSTIFSESTQKNILEKHTLSLEPNEIAYHISRSALISFLGSLFPLNAELEHNPLGFSLEGADDQAQKVRDIAAFLRKTAVYPPTKSIDNTSDSTELTLSPLCKPLFLDLLGPIPAPEQTQSPISLDDFISGPSSSWTGQIALAITRKEYHSRWGIHYLPSLASAYARQVCNTFKDFGPQAFGSESPLFKACRDRLGQIFDSLPPPEGSRPRTADPDGITSGIASMSIYNNPCAGCFAGLARVAVVVRPAGGKCRGNEVGVEWERKWVRIGRLRAGMWVLTPRGPRRVVAVVRFQLRREIMCLVGGSKGQGGSSLSGLMITPWHPIMVRRGDGYRWVFPKDVSTRPVRYTGPVCSVLLERDSDPNAHAILVDGVWGVTLGHGLKKGDKRMDVRIHEFFGDYDKVQRALSRLSRKGSGVVPAGGVSRNPRTGLINGFVGEQIDMRKMDSLRLRKGSTTS</sequence>
<dbReference type="eggNOG" id="ENOG502REND">
    <property type="taxonomic scope" value="Eukaryota"/>
</dbReference>
<feature type="region of interest" description="Disordered" evidence="1">
    <location>
        <begin position="1"/>
        <end position="26"/>
    </location>
</feature>
<accession>G0S993</accession>
<dbReference type="SUPFAM" id="SSF53300">
    <property type="entry name" value="vWA-like"/>
    <property type="match status" value="1"/>
</dbReference>
<evidence type="ECO:0000313" key="3">
    <source>
        <dbReference type="EMBL" id="EGS20004.1"/>
    </source>
</evidence>
<keyword evidence="4" id="KW-1185">Reference proteome</keyword>
<name>G0S993_CHATD</name>
<dbReference type="EMBL" id="GL988043">
    <property type="protein sequence ID" value="EGS20004.1"/>
    <property type="molecule type" value="Genomic_DNA"/>
</dbReference>
<dbReference type="Pfam" id="PF14624">
    <property type="entry name" value="Vwaint"/>
    <property type="match status" value="1"/>
</dbReference>
<dbReference type="HOGENOM" id="CLU_013635_0_0_1"/>
<evidence type="ECO:0000256" key="1">
    <source>
        <dbReference type="SAM" id="MobiDB-lite"/>
    </source>
</evidence>
<evidence type="ECO:0000259" key="2">
    <source>
        <dbReference type="PROSITE" id="PS50234"/>
    </source>
</evidence>
<dbReference type="InterPro" id="IPR036465">
    <property type="entry name" value="vWFA_dom_sf"/>
</dbReference>
<dbReference type="InterPro" id="IPR039510">
    <property type="entry name" value="Vint_dom"/>
</dbReference>
<dbReference type="SMART" id="SM00327">
    <property type="entry name" value="VWA"/>
    <property type="match status" value="1"/>
</dbReference>
<dbReference type="Pfam" id="PF14623">
    <property type="entry name" value="Vint"/>
    <property type="match status" value="1"/>
</dbReference>
<evidence type="ECO:0000313" key="4">
    <source>
        <dbReference type="Proteomes" id="UP000008066"/>
    </source>
</evidence>
<dbReference type="PANTHER" id="PTHR10579:SF156">
    <property type="entry name" value="VWFA DOMAIN-CONTAINING PROTEIN"/>
    <property type="match status" value="1"/>
</dbReference>
<reference evidence="3 4" key="1">
    <citation type="journal article" date="2011" name="Cell">
        <title>Insight into structure and assembly of the nuclear pore complex by utilizing the genome of a eukaryotic thermophile.</title>
        <authorList>
            <person name="Amlacher S."/>
            <person name="Sarges P."/>
            <person name="Flemming D."/>
            <person name="van Noort V."/>
            <person name="Kunze R."/>
            <person name="Devos D.P."/>
            <person name="Arumugam M."/>
            <person name="Bork P."/>
            <person name="Hurt E."/>
        </authorList>
    </citation>
    <scope>NUCLEOTIDE SEQUENCE [LARGE SCALE GENOMIC DNA]</scope>
    <source>
        <strain evidence="4">DSM 1495 / CBS 144.50 / IMI 039719</strain>
    </source>
</reference>
<dbReference type="RefSeq" id="XP_006694889.1">
    <property type="nucleotide sequence ID" value="XM_006694826.1"/>
</dbReference>
<dbReference type="PANTHER" id="PTHR10579">
    <property type="entry name" value="CALCIUM-ACTIVATED CHLORIDE CHANNEL REGULATOR"/>
    <property type="match status" value="1"/>
</dbReference>
<dbReference type="Gene3D" id="3.40.50.410">
    <property type="entry name" value="von Willebrand factor, type A domain"/>
    <property type="match status" value="1"/>
</dbReference>
<dbReference type="STRING" id="759272.G0S993"/>
<proteinExistence type="predicted"/>
<dbReference type="Pfam" id="PF13519">
    <property type="entry name" value="VWA_2"/>
    <property type="match status" value="1"/>
</dbReference>
<dbReference type="OrthoDB" id="10264538at2759"/>
<dbReference type="PROSITE" id="PS50234">
    <property type="entry name" value="VWFA"/>
    <property type="match status" value="1"/>
</dbReference>
<dbReference type="InterPro" id="IPR051266">
    <property type="entry name" value="CLCR"/>
</dbReference>